<organism evidence="1 2">
    <name type="scientific">Actinomycetospora corticicola</name>
    <dbReference type="NCBI Taxonomy" id="663602"/>
    <lineage>
        <taxon>Bacteria</taxon>
        <taxon>Bacillati</taxon>
        <taxon>Actinomycetota</taxon>
        <taxon>Actinomycetes</taxon>
        <taxon>Pseudonocardiales</taxon>
        <taxon>Pseudonocardiaceae</taxon>
        <taxon>Actinomycetospora</taxon>
    </lineage>
</organism>
<comment type="caution">
    <text evidence="1">The sequence shown here is derived from an EMBL/GenBank/DDBJ whole genome shotgun (WGS) entry which is preliminary data.</text>
</comment>
<dbReference type="EMBL" id="JACCBN010000001">
    <property type="protein sequence ID" value="NYD35770.1"/>
    <property type="molecule type" value="Genomic_DNA"/>
</dbReference>
<reference evidence="1 2" key="1">
    <citation type="submission" date="2020-07" db="EMBL/GenBank/DDBJ databases">
        <title>Sequencing the genomes of 1000 actinobacteria strains.</title>
        <authorList>
            <person name="Klenk H.-P."/>
        </authorList>
    </citation>
    <scope>NUCLEOTIDE SEQUENCE [LARGE SCALE GENOMIC DNA]</scope>
    <source>
        <strain evidence="1 2">DSM 45772</strain>
    </source>
</reference>
<protein>
    <recommendedName>
        <fullName evidence="3">Alpha/beta hydrolase</fullName>
    </recommendedName>
</protein>
<name>A0A7Y9J569_9PSEU</name>
<proteinExistence type="predicted"/>
<gene>
    <name evidence="1" type="ORF">BJ983_001872</name>
</gene>
<dbReference type="RefSeq" id="WP_179793551.1">
    <property type="nucleotide sequence ID" value="NZ_BAABHP010000007.1"/>
</dbReference>
<keyword evidence="2" id="KW-1185">Reference proteome</keyword>
<sequence length="267" mass="28274">MYSTSAAGVPYVLEPPSTGAADAPLVIAWHLMDAPRTERAFAAALPLAGLDVWKLYPGLPLSGERSPGGEEVMRLGFEEPVLNLHGRINAEAVAELPALLDEVRGRHGIADGPVAVVGGSAGAGVAGGAVVGKVVAARAAVLISPLVQLRPVVDLLARQFGMDYRWTPESEAVADRMDLVWRSHEFGTTSVRCIVGGDDDLDAFLYPAGRLRDMLREQGARAELRVVNDMGHALAEEPGVEPAPQTDAARQVDAMTVEFLAQELELA</sequence>
<dbReference type="Gene3D" id="3.40.50.1820">
    <property type="entry name" value="alpha/beta hydrolase"/>
    <property type="match status" value="1"/>
</dbReference>
<dbReference type="SUPFAM" id="SSF53474">
    <property type="entry name" value="alpha/beta-Hydrolases"/>
    <property type="match status" value="1"/>
</dbReference>
<dbReference type="AlphaFoldDB" id="A0A7Y9J569"/>
<dbReference type="InterPro" id="IPR029058">
    <property type="entry name" value="AB_hydrolase_fold"/>
</dbReference>
<evidence type="ECO:0008006" key="3">
    <source>
        <dbReference type="Google" id="ProtNLM"/>
    </source>
</evidence>
<evidence type="ECO:0000313" key="2">
    <source>
        <dbReference type="Proteomes" id="UP000535890"/>
    </source>
</evidence>
<dbReference type="Proteomes" id="UP000535890">
    <property type="component" value="Unassembled WGS sequence"/>
</dbReference>
<evidence type="ECO:0000313" key="1">
    <source>
        <dbReference type="EMBL" id="NYD35770.1"/>
    </source>
</evidence>
<accession>A0A7Y9J569</accession>